<feature type="non-terminal residue" evidence="10">
    <location>
        <position position="701"/>
    </location>
</feature>
<feature type="transmembrane region" description="Helical" evidence="8">
    <location>
        <begin position="12"/>
        <end position="31"/>
    </location>
</feature>
<dbReference type="InterPro" id="IPR003661">
    <property type="entry name" value="HisK_dim/P_dom"/>
</dbReference>
<dbReference type="AlphaFoldDB" id="A0A4P9XZE2"/>
<feature type="compositionally biased region" description="Basic residues" evidence="7">
    <location>
        <begin position="236"/>
        <end position="248"/>
    </location>
</feature>
<keyword evidence="8" id="KW-0812">Transmembrane</keyword>
<evidence type="ECO:0000256" key="1">
    <source>
        <dbReference type="ARBA" id="ARBA00000085"/>
    </source>
</evidence>
<evidence type="ECO:0000256" key="2">
    <source>
        <dbReference type="ARBA" id="ARBA00012438"/>
    </source>
</evidence>
<feature type="modified residue" description="4-aspartylphosphate" evidence="6">
    <location>
        <position position="662"/>
    </location>
</feature>
<dbReference type="PANTHER" id="PTHR43047:SF72">
    <property type="entry name" value="OSMOSENSING HISTIDINE PROTEIN KINASE SLN1"/>
    <property type="match status" value="1"/>
</dbReference>
<sequence>MAHEKEVPLPRISQWYIGLMIMTCAVAIPILHHVLSHGVPPSGLVWLSISLIIGHVLSAYYMYAERTRNSFIQSAMSHELRTPLHGMLGALEEMRFESTHRRHDHDHDHDHDPSPPLTPLTQVHVSARGDSPWMHELEKSALILVDLFGNITSHSQAHPILPNQGTATRATKAVLLCDEVLGRGLCRYRRRTHAQLDLLSIQVAGETLERILRPICTNALKFSAYHRERPGAHPGPRGRRRRQRRQHHPSMGGDNGIGLDPAHIITGRFWQPFWTSKSGGLQDKKTQGLGLGMSVAKAVADAVGIQLEAHSRLGRGTTITMRIPGHLILQEDPTRLPPTVSRRSSLTLTVPSKQTSTDLSSRWDRVEHLDRIAPPASKPPQNPPSSTHVLKSLMDRGSKMAYRRRGSLPARLGVSNQPPVVPEDMPLDHTSYPPPPPPLPPPPPPPPPYHHTPPLLDPPTEHHPYRPPHPCYYRSDTFLHISEPPSYFPMGAVHRRRRSSLASLSSANTGASSSPHSFPPTPLSPPDVQINPVTGHLMHKVIEGNDRIGDQGSHSLVPGPMDEQMVMLAETVDPKMMHVTEEMEPLIHSESTSASVGLLSPIPPTPSTRPLALCVDDNPLNLRLLVRRAEKCGFDHLEAESGEEAVHQMAISPSCPDIVFMDYHLPGINGIQAIREVRALAANRWGSRCRQIIWVICSADD</sequence>
<feature type="compositionally biased region" description="Basic and acidic residues" evidence="7">
    <location>
        <begin position="98"/>
        <end position="113"/>
    </location>
</feature>
<keyword evidence="11" id="KW-1185">Reference proteome</keyword>
<dbReference type="GO" id="GO:0000155">
    <property type="term" value="F:phosphorelay sensor kinase activity"/>
    <property type="evidence" value="ECO:0007669"/>
    <property type="project" value="InterPro"/>
</dbReference>
<keyword evidence="4" id="KW-0808">Transferase</keyword>
<protein>
    <recommendedName>
        <fullName evidence="2">histidine kinase</fullName>
        <ecNumber evidence="2">2.7.13.3</ecNumber>
    </recommendedName>
</protein>
<dbReference type="InterPro" id="IPR036890">
    <property type="entry name" value="HATPase_C_sf"/>
</dbReference>
<evidence type="ECO:0000256" key="6">
    <source>
        <dbReference type="PROSITE-ProRule" id="PRU00169"/>
    </source>
</evidence>
<gene>
    <name evidence="10" type="ORF">BJ684DRAFT_21569</name>
</gene>
<dbReference type="PANTHER" id="PTHR43047">
    <property type="entry name" value="TWO-COMPONENT HISTIDINE PROTEIN KINASE"/>
    <property type="match status" value="1"/>
</dbReference>
<feature type="compositionally biased region" description="Low complexity" evidence="7">
    <location>
        <begin position="500"/>
        <end position="516"/>
    </location>
</feature>
<evidence type="ECO:0000256" key="3">
    <source>
        <dbReference type="ARBA" id="ARBA00022553"/>
    </source>
</evidence>
<dbReference type="PROSITE" id="PS50110">
    <property type="entry name" value="RESPONSE_REGULATORY"/>
    <property type="match status" value="1"/>
</dbReference>
<feature type="domain" description="Response regulatory" evidence="9">
    <location>
        <begin position="611"/>
        <end position="701"/>
    </location>
</feature>
<comment type="catalytic activity">
    <reaction evidence="1">
        <text>ATP + protein L-histidine = ADP + protein N-phospho-L-histidine.</text>
        <dbReference type="EC" id="2.7.13.3"/>
    </reaction>
</comment>
<dbReference type="Gene3D" id="3.30.565.10">
    <property type="entry name" value="Histidine kinase-like ATPase, C-terminal domain"/>
    <property type="match status" value="1"/>
</dbReference>
<keyword evidence="8" id="KW-0472">Membrane</keyword>
<dbReference type="Gene3D" id="3.40.50.2300">
    <property type="match status" value="1"/>
</dbReference>
<feature type="region of interest" description="Disordered" evidence="7">
    <location>
        <begin position="226"/>
        <end position="259"/>
    </location>
</feature>
<keyword evidence="5" id="KW-0418">Kinase</keyword>
<accession>A0A4P9XZE2</accession>
<evidence type="ECO:0000259" key="9">
    <source>
        <dbReference type="PROSITE" id="PS50110"/>
    </source>
</evidence>
<proteinExistence type="predicted"/>
<feature type="compositionally biased region" description="Polar residues" evidence="7">
    <location>
        <begin position="341"/>
        <end position="360"/>
    </location>
</feature>
<organism evidence="10 11">
    <name type="scientific">Piptocephalis cylindrospora</name>
    <dbReference type="NCBI Taxonomy" id="1907219"/>
    <lineage>
        <taxon>Eukaryota</taxon>
        <taxon>Fungi</taxon>
        <taxon>Fungi incertae sedis</taxon>
        <taxon>Zoopagomycota</taxon>
        <taxon>Zoopagomycotina</taxon>
        <taxon>Zoopagomycetes</taxon>
        <taxon>Zoopagales</taxon>
        <taxon>Piptocephalidaceae</taxon>
        <taxon>Piptocephalis</taxon>
    </lineage>
</organism>
<keyword evidence="8" id="KW-1133">Transmembrane helix</keyword>
<dbReference type="EC" id="2.7.13.3" evidence="2"/>
<evidence type="ECO:0000256" key="8">
    <source>
        <dbReference type="SAM" id="Phobius"/>
    </source>
</evidence>
<evidence type="ECO:0000256" key="4">
    <source>
        <dbReference type="ARBA" id="ARBA00022679"/>
    </source>
</evidence>
<evidence type="ECO:0000313" key="10">
    <source>
        <dbReference type="EMBL" id="RKP11856.1"/>
    </source>
</evidence>
<feature type="transmembrane region" description="Helical" evidence="8">
    <location>
        <begin position="43"/>
        <end position="63"/>
    </location>
</feature>
<reference evidence="11" key="1">
    <citation type="journal article" date="2018" name="Nat. Microbiol.">
        <title>Leveraging single-cell genomics to expand the fungal tree of life.</title>
        <authorList>
            <person name="Ahrendt S.R."/>
            <person name="Quandt C.A."/>
            <person name="Ciobanu D."/>
            <person name="Clum A."/>
            <person name="Salamov A."/>
            <person name="Andreopoulos B."/>
            <person name="Cheng J.F."/>
            <person name="Woyke T."/>
            <person name="Pelin A."/>
            <person name="Henrissat B."/>
            <person name="Reynolds N.K."/>
            <person name="Benny G.L."/>
            <person name="Smith M.E."/>
            <person name="James T.Y."/>
            <person name="Grigoriev I.V."/>
        </authorList>
    </citation>
    <scope>NUCLEOTIDE SEQUENCE [LARGE SCALE GENOMIC DNA]</scope>
</reference>
<dbReference type="InterPro" id="IPR011006">
    <property type="entry name" value="CheY-like_superfamily"/>
</dbReference>
<feature type="region of interest" description="Disordered" evidence="7">
    <location>
        <begin position="98"/>
        <end position="122"/>
    </location>
</feature>
<dbReference type="SUPFAM" id="SSF52172">
    <property type="entry name" value="CheY-like"/>
    <property type="match status" value="1"/>
</dbReference>
<evidence type="ECO:0000313" key="11">
    <source>
        <dbReference type="Proteomes" id="UP000267251"/>
    </source>
</evidence>
<evidence type="ECO:0000256" key="7">
    <source>
        <dbReference type="SAM" id="MobiDB-lite"/>
    </source>
</evidence>
<dbReference type="SUPFAM" id="SSF55874">
    <property type="entry name" value="ATPase domain of HSP90 chaperone/DNA topoisomerase II/histidine kinase"/>
    <property type="match status" value="1"/>
</dbReference>
<dbReference type="InterPro" id="IPR003594">
    <property type="entry name" value="HATPase_dom"/>
</dbReference>
<dbReference type="CDD" id="cd17546">
    <property type="entry name" value="REC_hyHK_CKI1_RcsC-like"/>
    <property type="match status" value="1"/>
</dbReference>
<dbReference type="InterPro" id="IPR036097">
    <property type="entry name" value="HisK_dim/P_sf"/>
</dbReference>
<dbReference type="OrthoDB" id="5595289at2759"/>
<dbReference type="InterPro" id="IPR001789">
    <property type="entry name" value="Sig_transdc_resp-reg_receiver"/>
</dbReference>
<dbReference type="CDD" id="cd00082">
    <property type="entry name" value="HisKA"/>
    <property type="match status" value="1"/>
</dbReference>
<dbReference type="Pfam" id="PF00072">
    <property type="entry name" value="Response_reg"/>
    <property type="match status" value="1"/>
</dbReference>
<feature type="region of interest" description="Disordered" evidence="7">
    <location>
        <begin position="499"/>
        <end position="527"/>
    </location>
</feature>
<dbReference type="EMBL" id="KZ988613">
    <property type="protein sequence ID" value="RKP11856.1"/>
    <property type="molecule type" value="Genomic_DNA"/>
</dbReference>
<dbReference type="PRINTS" id="PR00344">
    <property type="entry name" value="BCTRLSENSOR"/>
</dbReference>
<dbReference type="GO" id="GO:0009927">
    <property type="term" value="F:histidine phosphotransfer kinase activity"/>
    <property type="evidence" value="ECO:0007669"/>
    <property type="project" value="TreeGrafter"/>
</dbReference>
<dbReference type="Pfam" id="PF02518">
    <property type="entry name" value="HATPase_c"/>
    <property type="match status" value="1"/>
</dbReference>
<dbReference type="SUPFAM" id="SSF47384">
    <property type="entry name" value="Homodimeric domain of signal transducing histidine kinase"/>
    <property type="match status" value="1"/>
</dbReference>
<feature type="region of interest" description="Disordered" evidence="7">
    <location>
        <begin position="404"/>
        <end position="468"/>
    </location>
</feature>
<feature type="region of interest" description="Disordered" evidence="7">
    <location>
        <begin position="332"/>
        <end position="361"/>
    </location>
</feature>
<dbReference type="Proteomes" id="UP000267251">
    <property type="component" value="Unassembled WGS sequence"/>
</dbReference>
<evidence type="ECO:0000256" key="5">
    <source>
        <dbReference type="ARBA" id="ARBA00022777"/>
    </source>
</evidence>
<dbReference type="Gene3D" id="1.10.287.130">
    <property type="match status" value="1"/>
</dbReference>
<feature type="compositionally biased region" description="Pro residues" evidence="7">
    <location>
        <begin position="432"/>
        <end position="457"/>
    </location>
</feature>
<keyword evidence="3 6" id="KW-0597">Phosphoprotein</keyword>
<name>A0A4P9XZE2_9FUNG</name>
<dbReference type="GO" id="GO:0005886">
    <property type="term" value="C:plasma membrane"/>
    <property type="evidence" value="ECO:0007669"/>
    <property type="project" value="TreeGrafter"/>
</dbReference>
<dbReference type="InterPro" id="IPR004358">
    <property type="entry name" value="Sig_transdc_His_kin-like_C"/>
</dbReference>